<dbReference type="InterPro" id="IPR017790">
    <property type="entry name" value="Penicillin-binding_protein_2"/>
</dbReference>
<feature type="domain" description="Penicillin-binding protein transpeptidase" evidence="4">
    <location>
        <begin position="61"/>
        <end position="401"/>
    </location>
</feature>
<dbReference type="FunFam" id="3.40.710.10:FF:000024">
    <property type="entry name" value="Penicillin-binding protein 2"/>
    <property type="match status" value="1"/>
</dbReference>
<dbReference type="GO" id="GO:0009252">
    <property type="term" value="P:peptidoglycan biosynthetic process"/>
    <property type="evidence" value="ECO:0007669"/>
    <property type="project" value="InterPro"/>
</dbReference>
<dbReference type="InterPro" id="IPR050515">
    <property type="entry name" value="Beta-lactam/transpept"/>
</dbReference>
<dbReference type="GO" id="GO:0071555">
    <property type="term" value="P:cell wall organization"/>
    <property type="evidence" value="ECO:0007669"/>
    <property type="project" value="TreeGrafter"/>
</dbReference>
<dbReference type="SUPFAM" id="SSF56601">
    <property type="entry name" value="beta-lactamase/transpeptidase-like"/>
    <property type="match status" value="1"/>
</dbReference>
<dbReference type="InterPro" id="IPR012338">
    <property type="entry name" value="Beta-lactam/transpept-like"/>
</dbReference>
<keyword evidence="3" id="KW-0378">Hydrolase</keyword>
<evidence type="ECO:0000256" key="2">
    <source>
        <dbReference type="ARBA" id="ARBA00022670"/>
    </source>
</evidence>
<dbReference type="AlphaFoldDB" id="A0A381WXU1"/>
<proteinExistence type="predicted"/>
<keyword evidence="1" id="KW-0997">Cell inner membrane</keyword>
<evidence type="ECO:0000256" key="1">
    <source>
        <dbReference type="ARBA" id="ARBA00022519"/>
    </source>
</evidence>
<organism evidence="5">
    <name type="scientific">marine metagenome</name>
    <dbReference type="NCBI Taxonomy" id="408172"/>
    <lineage>
        <taxon>unclassified sequences</taxon>
        <taxon>metagenomes</taxon>
        <taxon>ecological metagenomes</taxon>
    </lineage>
</organism>
<keyword evidence="1" id="KW-1003">Cell membrane</keyword>
<dbReference type="PANTHER" id="PTHR30627:SF2">
    <property type="entry name" value="PEPTIDOGLYCAN D,D-TRANSPEPTIDASE MRDA"/>
    <property type="match status" value="1"/>
</dbReference>
<dbReference type="SUPFAM" id="SSF56519">
    <property type="entry name" value="Penicillin binding protein dimerisation domain"/>
    <property type="match status" value="1"/>
</dbReference>
<dbReference type="GO" id="GO:0071972">
    <property type="term" value="F:peptidoglycan L,D-transpeptidase activity"/>
    <property type="evidence" value="ECO:0007669"/>
    <property type="project" value="TreeGrafter"/>
</dbReference>
<reference evidence="5" key="1">
    <citation type="submission" date="2018-05" db="EMBL/GenBank/DDBJ databases">
        <authorList>
            <person name="Lanie J.A."/>
            <person name="Ng W.-L."/>
            <person name="Kazmierczak K.M."/>
            <person name="Andrzejewski T.M."/>
            <person name="Davidsen T.M."/>
            <person name="Wayne K.J."/>
            <person name="Tettelin H."/>
            <person name="Glass J.I."/>
            <person name="Rusch D."/>
            <person name="Podicherti R."/>
            <person name="Tsui H.-C.T."/>
            <person name="Winkler M.E."/>
        </authorList>
    </citation>
    <scope>NUCLEOTIDE SEQUENCE</scope>
</reference>
<protein>
    <recommendedName>
        <fullName evidence="4">Penicillin-binding protein transpeptidase domain-containing protein</fullName>
    </recommendedName>
</protein>
<dbReference type="Pfam" id="PF00905">
    <property type="entry name" value="Transpeptidase"/>
    <property type="match status" value="1"/>
</dbReference>
<evidence type="ECO:0000256" key="3">
    <source>
        <dbReference type="ARBA" id="ARBA00022801"/>
    </source>
</evidence>
<dbReference type="Gene3D" id="3.40.710.10">
    <property type="entry name" value="DD-peptidase/beta-lactamase superfamily"/>
    <property type="match status" value="1"/>
</dbReference>
<feature type="non-terminal residue" evidence="5">
    <location>
        <position position="1"/>
    </location>
</feature>
<dbReference type="InterPro" id="IPR001460">
    <property type="entry name" value="PCN-bd_Tpept"/>
</dbReference>
<dbReference type="GO" id="GO:0005886">
    <property type="term" value="C:plasma membrane"/>
    <property type="evidence" value="ECO:0007669"/>
    <property type="project" value="TreeGrafter"/>
</dbReference>
<dbReference type="GO" id="GO:0006508">
    <property type="term" value="P:proteolysis"/>
    <property type="evidence" value="ECO:0007669"/>
    <property type="project" value="UniProtKB-KW"/>
</dbReference>
<sequence>ELSYENELLGEAGLEQVETDAHGRVVRTINRNPSRAGYNLHLTLDSQLQKVAEEALGEYRGSVVVLEPSTGDVLAFVSTPNYDPNLFVNGIDPESYRQLRDSPDKPLINRAFYGRYAPGSTIKPIMAFAALDQNLDPLKKTYCPGWFTLPDSDRRFRCWRRKGHGYVDLHDAVEQSCDVYFYQLAHTLGINVVADYLGRFGVGQVTGIDLLSEPSGLLPTPLWKRQARQQAWYPGETIITGIGQGFLLVTPLQLAVATAVLANRGRLVRPRLLRGIENPRTGVMARPAEKRSKSIRAADSPDFEMIVEDMVAVLHGSRGTARASGRNSPYRMAGKTGTAQVIGIPPGSEHDPAEVPEKLRDHALFIAFAPAENPQIALAIIVENAGSGSRTAAPIARKIMDYYFIERLRRAALSGRSRVFG</sequence>
<evidence type="ECO:0000313" key="5">
    <source>
        <dbReference type="EMBL" id="SVA57098.1"/>
    </source>
</evidence>
<name>A0A381WXU1_9ZZZZ</name>
<dbReference type="GO" id="GO:0008658">
    <property type="term" value="F:penicillin binding"/>
    <property type="evidence" value="ECO:0007669"/>
    <property type="project" value="InterPro"/>
</dbReference>
<dbReference type="NCBIfam" id="TIGR03423">
    <property type="entry name" value="pbp2_mrdA"/>
    <property type="match status" value="1"/>
</dbReference>
<dbReference type="GO" id="GO:0009002">
    <property type="term" value="F:serine-type D-Ala-D-Ala carboxypeptidase activity"/>
    <property type="evidence" value="ECO:0007669"/>
    <property type="project" value="InterPro"/>
</dbReference>
<dbReference type="InterPro" id="IPR036138">
    <property type="entry name" value="PBP_dimer_sf"/>
</dbReference>
<gene>
    <name evidence="5" type="ORF">METZ01_LOCUS109952</name>
</gene>
<evidence type="ECO:0000259" key="4">
    <source>
        <dbReference type="Pfam" id="PF00905"/>
    </source>
</evidence>
<keyword evidence="2" id="KW-0645">Protease</keyword>
<dbReference type="EMBL" id="UINC01013178">
    <property type="protein sequence ID" value="SVA57098.1"/>
    <property type="molecule type" value="Genomic_DNA"/>
</dbReference>
<dbReference type="Gene3D" id="3.90.1310.10">
    <property type="entry name" value="Penicillin-binding protein 2a (Domain 2)"/>
    <property type="match status" value="1"/>
</dbReference>
<dbReference type="PANTHER" id="PTHR30627">
    <property type="entry name" value="PEPTIDOGLYCAN D,D-TRANSPEPTIDASE"/>
    <property type="match status" value="1"/>
</dbReference>
<keyword evidence="1" id="KW-0472">Membrane</keyword>
<accession>A0A381WXU1</accession>